<sequence>MRLRGKGRVHYESPDYCSYLPMIFQMPRGISYYYADGQKIAMKDKDGVVSYLYGEQLGSVSAVADTNGNLVSTTLYEPWGTTRYENGDDVTDYGYTGQMQEGDIYFYNARWYDPSIGRFMQADTIIPLQVQGTQAFDRYAYVINNPINYVDPGGDFAITTAILIGVGVGALVGYAGQVISNLNNDMSFKEALTTDISAGWIVGGAVAGGVLGGMGFALGSYLATGAIPITSSLCLGKCTEVVKSGVEVTQKAGEVVKELFPAIKNTIYTGANYVYRVVENGVTKFVGITNNLSRRAIEHLSKTGWVIERIPGLENLSRFDARAVEQFLIEQYGLSNLFNKINSIAQANPIYENAIQRAGEILRNISFIK</sequence>
<dbReference type="KEGG" id="abat:CFX1CAM_0908"/>
<accession>A0A1Y6K2T1</accession>
<evidence type="ECO:0000256" key="1">
    <source>
        <dbReference type="ARBA" id="ARBA00022737"/>
    </source>
</evidence>
<evidence type="ECO:0000259" key="3">
    <source>
        <dbReference type="Pfam" id="PF25023"/>
    </source>
</evidence>
<evidence type="ECO:0000313" key="5">
    <source>
        <dbReference type="Proteomes" id="UP000195514"/>
    </source>
</evidence>
<feature type="transmembrane region" description="Helical" evidence="2">
    <location>
        <begin position="156"/>
        <end position="179"/>
    </location>
</feature>
<keyword evidence="5" id="KW-1185">Reference proteome</keyword>
<evidence type="ECO:0000256" key="2">
    <source>
        <dbReference type="SAM" id="Phobius"/>
    </source>
</evidence>
<name>A0A1Y6K2T1_9CHLR</name>
<protein>
    <recommendedName>
        <fullName evidence="3">Teneurin-like YD-shell domain-containing protein</fullName>
    </recommendedName>
</protein>
<dbReference type="InterPro" id="IPR056823">
    <property type="entry name" value="TEN-like_YD-shell"/>
</dbReference>
<evidence type="ECO:0000313" key="4">
    <source>
        <dbReference type="EMBL" id="SMX53973.1"/>
    </source>
</evidence>
<organism evidence="4 5">
    <name type="scientific">Candidatus Brevifilum fermentans</name>
    <dbReference type="NCBI Taxonomy" id="1986204"/>
    <lineage>
        <taxon>Bacteria</taxon>
        <taxon>Bacillati</taxon>
        <taxon>Chloroflexota</taxon>
        <taxon>Anaerolineae</taxon>
        <taxon>Anaerolineales</taxon>
        <taxon>Anaerolineaceae</taxon>
        <taxon>Candidatus Brevifilum</taxon>
    </lineage>
</organism>
<keyword evidence="2" id="KW-0472">Membrane</keyword>
<reference evidence="5" key="1">
    <citation type="submission" date="2017-05" db="EMBL/GenBank/DDBJ databases">
        <authorList>
            <person name="Kirkegaard R."/>
            <person name="Mcilroy J S."/>
        </authorList>
    </citation>
    <scope>NUCLEOTIDE SEQUENCE [LARGE SCALE GENOMIC DNA]</scope>
</reference>
<feature type="transmembrane region" description="Helical" evidence="2">
    <location>
        <begin position="199"/>
        <end position="223"/>
    </location>
</feature>
<dbReference type="Proteomes" id="UP000195514">
    <property type="component" value="Chromosome I"/>
</dbReference>
<dbReference type="PANTHER" id="PTHR32305:SF15">
    <property type="entry name" value="PROTEIN RHSA-RELATED"/>
    <property type="match status" value="1"/>
</dbReference>
<keyword evidence="2" id="KW-1133">Transmembrane helix</keyword>
<dbReference type="InterPro" id="IPR050708">
    <property type="entry name" value="T6SS_VgrG/RHS"/>
</dbReference>
<dbReference type="AlphaFoldDB" id="A0A1Y6K2T1"/>
<feature type="domain" description="Teneurin-like YD-shell" evidence="3">
    <location>
        <begin position="31"/>
        <end position="147"/>
    </location>
</feature>
<keyword evidence="2" id="KW-0812">Transmembrane</keyword>
<dbReference type="EMBL" id="LT859958">
    <property type="protein sequence ID" value="SMX53973.1"/>
    <property type="molecule type" value="Genomic_DNA"/>
</dbReference>
<dbReference type="PANTHER" id="PTHR32305">
    <property type="match status" value="1"/>
</dbReference>
<proteinExistence type="predicted"/>
<gene>
    <name evidence="4" type="ORF">CFX1CAM_0908</name>
</gene>
<dbReference type="Pfam" id="PF25023">
    <property type="entry name" value="TEN_YD-shell"/>
    <property type="match status" value="1"/>
</dbReference>
<dbReference type="InterPro" id="IPR022385">
    <property type="entry name" value="Rhs_assc_core"/>
</dbReference>
<dbReference type="Gene3D" id="2.180.10.10">
    <property type="entry name" value="RHS repeat-associated core"/>
    <property type="match status" value="1"/>
</dbReference>
<keyword evidence="1" id="KW-0677">Repeat</keyword>
<dbReference type="NCBIfam" id="TIGR03696">
    <property type="entry name" value="Rhs_assc_core"/>
    <property type="match status" value="1"/>
</dbReference>